<sequence length="105" mass="11442">MESLTIRPGRRRKSVSEQVIATAIVDVSLETNVGISAGLSIVRLEGAQEPGAQDTDKLDLTRFSGYKFRSTSTKRACKSSAPRARNELKSALIDTNITVIVEYSL</sequence>
<protein>
    <submittedName>
        <fullName evidence="1">Uncharacterized protein</fullName>
    </submittedName>
</protein>
<keyword evidence="2" id="KW-1185">Reference proteome</keyword>
<name>A0A8X6S961_TRICX</name>
<evidence type="ECO:0000313" key="1">
    <source>
        <dbReference type="EMBL" id="GFY07015.1"/>
    </source>
</evidence>
<proteinExistence type="predicted"/>
<dbReference type="Proteomes" id="UP000887159">
    <property type="component" value="Unassembled WGS sequence"/>
</dbReference>
<organism evidence="1 2">
    <name type="scientific">Trichonephila clavipes</name>
    <name type="common">Golden silk orbweaver</name>
    <name type="synonym">Nephila clavipes</name>
    <dbReference type="NCBI Taxonomy" id="2585209"/>
    <lineage>
        <taxon>Eukaryota</taxon>
        <taxon>Metazoa</taxon>
        <taxon>Ecdysozoa</taxon>
        <taxon>Arthropoda</taxon>
        <taxon>Chelicerata</taxon>
        <taxon>Arachnida</taxon>
        <taxon>Araneae</taxon>
        <taxon>Araneomorphae</taxon>
        <taxon>Entelegynae</taxon>
        <taxon>Araneoidea</taxon>
        <taxon>Nephilidae</taxon>
        <taxon>Trichonephila</taxon>
    </lineage>
</organism>
<dbReference type="AlphaFoldDB" id="A0A8X6S961"/>
<comment type="caution">
    <text evidence="1">The sequence shown here is derived from an EMBL/GenBank/DDBJ whole genome shotgun (WGS) entry which is preliminary data.</text>
</comment>
<reference evidence="1" key="1">
    <citation type="submission" date="2020-08" db="EMBL/GenBank/DDBJ databases">
        <title>Multicomponent nature underlies the extraordinary mechanical properties of spider dragline silk.</title>
        <authorList>
            <person name="Kono N."/>
            <person name="Nakamura H."/>
            <person name="Mori M."/>
            <person name="Yoshida Y."/>
            <person name="Ohtoshi R."/>
            <person name="Malay A.D."/>
            <person name="Moran D.A.P."/>
            <person name="Tomita M."/>
            <person name="Numata K."/>
            <person name="Arakawa K."/>
        </authorList>
    </citation>
    <scope>NUCLEOTIDE SEQUENCE</scope>
</reference>
<dbReference type="EMBL" id="BMAU01021266">
    <property type="protein sequence ID" value="GFY07015.1"/>
    <property type="molecule type" value="Genomic_DNA"/>
</dbReference>
<accession>A0A8X6S961</accession>
<evidence type="ECO:0000313" key="2">
    <source>
        <dbReference type="Proteomes" id="UP000887159"/>
    </source>
</evidence>
<gene>
    <name evidence="1" type="ORF">TNCV_4202861</name>
</gene>